<dbReference type="SUPFAM" id="SSF52047">
    <property type="entry name" value="RNI-like"/>
    <property type="match status" value="1"/>
</dbReference>
<evidence type="ECO:0000313" key="2">
    <source>
        <dbReference type="Proteomes" id="UP000757232"/>
    </source>
</evidence>
<dbReference type="Proteomes" id="UP000757232">
    <property type="component" value="Unassembled WGS sequence"/>
</dbReference>
<name>A0A9Q5N7U8_SANBA</name>
<evidence type="ECO:0000313" key="1">
    <source>
        <dbReference type="EMBL" id="OCB84019.1"/>
    </source>
</evidence>
<dbReference type="EMBL" id="LNZH02000216">
    <property type="protein sequence ID" value="OCB84019.1"/>
    <property type="molecule type" value="Genomic_DNA"/>
</dbReference>
<sequence length="442" mass="51378">MHRTKTTRIKYAIRFKKLPKADWDHSLPVELLEVIFDEALREFTEGATPMTARRRPVQPLLRRLSRVCQTWYYVLTPILYREIYLSSSDALSALARAVTKYPDLQPLVHSFHFASTMYKSARIDISQSDLWNIKRIYRACPNIDSLTVQRSLDIGGVRLGEERIYTTCADGFDPGRLARLTRLEVELLHGMPCNSYLVYSSDLILPALRELILDVQKGATSPPNRTQHSMSWPQMPQLTRLCIKNWYVAHGCFTFPEHSDKLRIIELLGGNYWNAYSFFDQDLRKFSKTLESLTITAIEVGSYHCYCVDLRYLTALTELCIPLVTYRRWNLVWYPPTLRRLILAGNPENDFKEQDIRLLEEVEAKLGDLLQLRLRSCTLPNLKLVRLMVESVWLWRLSPLLKFKSAFEAAKKGNVELIFGFLLGDEITMRGKVKKKLFKDFL</sequence>
<evidence type="ECO:0008006" key="3">
    <source>
        <dbReference type="Google" id="ProtNLM"/>
    </source>
</evidence>
<protein>
    <recommendedName>
        <fullName evidence="3">F-box domain-containing protein</fullName>
    </recommendedName>
</protein>
<gene>
    <name evidence="1" type="ORF">A7U60_g8690</name>
</gene>
<proteinExistence type="predicted"/>
<comment type="caution">
    <text evidence="1">The sequence shown here is derived from an EMBL/GenBank/DDBJ whole genome shotgun (WGS) entry which is preliminary data.</text>
</comment>
<keyword evidence="2" id="KW-1185">Reference proteome</keyword>
<dbReference type="AlphaFoldDB" id="A0A9Q5N7U8"/>
<organism evidence="1 2">
    <name type="scientific">Sanghuangporus baumii</name>
    <name type="common">Phellinus baumii</name>
    <dbReference type="NCBI Taxonomy" id="108892"/>
    <lineage>
        <taxon>Eukaryota</taxon>
        <taxon>Fungi</taxon>
        <taxon>Dikarya</taxon>
        <taxon>Basidiomycota</taxon>
        <taxon>Agaricomycotina</taxon>
        <taxon>Agaricomycetes</taxon>
        <taxon>Hymenochaetales</taxon>
        <taxon>Hymenochaetaceae</taxon>
        <taxon>Sanghuangporus</taxon>
    </lineage>
</organism>
<reference evidence="1" key="1">
    <citation type="submission" date="2016-06" db="EMBL/GenBank/DDBJ databases">
        <title>Draft Genome sequence of the fungus Inonotus baumii.</title>
        <authorList>
            <person name="Zhu H."/>
            <person name="Lin W."/>
        </authorList>
    </citation>
    <scope>NUCLEOTIDE SEQUENCE</scope>
    <source>
        <strain evidence="1">821</strain>
    </source>
</reference>
<dbReference type="OrthoDB" id="10488948at2759"/>
<accession>A0A9Q5N7U8</accession>